<evidence type="ECO:0000256" key="4">
    <source>
        <dbReference type="ARBA" id="ARBA00005259"/>
    </source>
</evidence>
<feature type="binding site" evidence="15">
    <location>
        <position position="87"/>
    </location>
    <ligand>
        <name>Zn(2+)</name>
        <dbReference type="ChEBI" id="CHEBI:29105"/>
        <note>catalytic</note>
    </ligand>
</feature>
<dbReference type="Pfam" id="PF01872">
    <property type="entry name" value="RibD_C"/>
    <property type="match status" value="1"/>
</dbReference>
<dbReference type="InterPro" id="IPR016193">
    <property type="entry name" value="Cytidine_deaminase-like"/>
</dbReference>
<comment type="catalytic activity">
    <reaction evidence="12">
        <text>5-amino-6-(5-phospho-D-ribitylamino)uracil + NADP(+) = 5-amino-6-(5-phospho-D-ribosylamino)uracil + NADPH + H(+)</text>
        <dbReference type="Rhea" id="RHEA:17845"/>
        <dbReference type="ChEBI" id="CHEBI:15378"/>
        <dbReference type="ChEBI" id="CHEBI:57783"/>
        <dbReference type="ChEBI" id="CHEBI:58349"/>
        <dbReference type="ChEBI" id="CHEBI:58421"/>
        <dbReference type="ChEBI" id="CHEBI:58453"/>
        <dbReference type="EC" id="1.1.1.193"/>
    </reaction>
</comment>
<gene>
    <name evidence="17" type="ORF">AUC69_03695</name>
</gene>
<feature type="binding site" evidence="14">
    <location>
        <position position="173"/>
    </location>
    <ligand>
        <name>NADP(+)</name>
        <dbReference type="ChEBI" id="CHEBI:58349"/>
    </ligand>
</feature>
<dbReference type="PROSITE" id="PS00903">
    <property type="entry name" value="CYT_DCMP_DEAMINASES_1"/>
    <property type="match status" value="1"/>
</dbReference>
<dbReference type="InterPro" id="IPR002125">
    <property type="entry name" value="CMP_dCMP_dom"/>
</dbReference>
<dbReference type="GO" id="GO:0009231">
    <property type="term" value="P:riboflavin biosynthetic process"/>
    <property type="evidence" value="ECO:0007669"/>
    <property type="project" value="UniProtKB-UniPathway"/>
</dbReference>
<feature type="binding site" evidence="15">
    <location>
        <position position="78"/>
    </location>
    <ligand>
        <name>Zn(2+)</name>
        <dbReference type="ChEBI" id="CHEBI:29105"/>
        <note>catalytic</note>
    </ligand>
</feature>
<evidence type="ECO:0000256" key="13">
    <source>
        <dbReference type="PIRSR" id="PIRSR006769-1"/>
    </source>
</evidence>
<dbReference type="SUPFAM" id="SSF53597">
    <property type="entry name" value="Dihydrofolate reductase-like"/>
    <property type="match status" value="1"/>
</dbReference>
<dbReference type="PIRSF" id="PIRSF006769">
    <property type="entry name" value="RibD"/>
    <property type="match status" value="1"/>
</dbReference>
<evidence type="ECO:0000256" key="15">
    <source>
        <dbReference type="PIRSR" id="PIRSR006769-3"/>
    </source>
</evidence>
<keyword evidence="6 12" id="KW-0686">Riboflavin biosynthesis</keyword>
<evidence type="ECO:0000256" key="14">
    <source>
        <dbReference type="PIRSR" id="PIRSR006769-2"/>
    </source>
</evidence>
<dbReference type="PANTHER" id="PTHR38011:SF7">
    <property type="entry name" value="2,5-DIAMINO-6-RIBOSYLAMINO-4(3H)-PYRIMIDINONE 5'-PHOSPHATE REDUCTASE"/>
    <property type="match status" value="1"/>
</dbReference>
<dbReference type="Pfam" id="PF00383">
    <property type="entry name" value="dCMP_cyt_deam_1"/>
    <property type="match status" value="1"/>
</dbReference>
<evidence type="ECO:0000256" key="10">
    <source>
        <dbReference type="ARBA" id="ARBA00023002"/>
    </source>
</evidence>
<dbReference type="RefSeq" id="WP_069442854.1">
    <property type="nucleotide sequence ID" value="NZ_LPWF01000036.1"/>
</dbReference>
<proteinExistence type="inferred from homology"/>
<evidence type="ECO:0000313" key="18">
    <source>
        <dbReference type="Proteomes" id="UP000094472"/>
    </source>
</evidence>
<comment type="catalytic activity">
    <reaction evidence="12">
        <text>2,5-diamino-6-hydroxy-4-(5-phosphoribosylamino)-pyrimidine + H2O + H(+) = 5-amino-6-(5-phospho-D-ribosylamino)uracil + NH4(+)</text>
        <dbReference type="Rhea" id="RHEA:21868"/>
        <dbReference type="ChEBI" id="CHEBI:15377"/>
        <dbReference type="ChEBI" id="CHEBI:15378"/>
        <dbReference type="ChEBI" id="CHEBI:28938"/>
        <dbReference type="ChEBI" id="CHEBI:58453"/>
        <dbReference type="ChEBI" id="CHEBI:58614"/>
        <dbReference type="EC" id="3.5.4.26"/>
    </reaction>
</comment>
<dbReference type="EC" id="1.1.1.193" evidence="12"/>
<feature type="binding site" evidence="14">
    <location>
        <position position="210"/>
    </location>
    <ligand>
        <name>substrate</name>
    </ligand>
</feature>
<keyword evidence="12" id="KW-0378">Hydrolase</keyword>
<comment type="pathway">
    <text evidence="2 12">Cofactor biosynthesis; riboflavin biosynthesis; 5-amino-6-(D-ribitylamino)uracil from GTP: step 2/4.</text>
</comment>
<keyword evidence="10 12" id="KW-0560">Oxidoreductase</keyword>
<dbReference type="Gene3D" id="3.40.140.10">
    <property type="entry name" value="Cytidine Deaminase, domain 2"/>
    <property type="match status" value="1"/>
</dbReference>
<feature type="binding site" evidence="14">
    <location>
        <position position="199"/>
    </location>
    <ligand>
        <name>NADP(+)</name>
        <dbReference type="ChEBI" id="CHEBI:58349"/>
    </ligand>
</feature>
<feature type="binding site" evidence="14">
    <location>
        <begin position="300"/>
        <end position="306"/>
    </location>
    <ligand>
        <name>NADP(+)</name>
        <dbReference type="ChEBI" id="CHEBI:58349"/>
    </ligand>
</feature>
<evidence type="ECO:0000256" key="5">
    <source>
        <dbReference type="ARBA" id="ARBA00007417"/>
    </source>
</evidence>
<dbReference type="InterPro" id="IPR016192">
    <property type="entry name" value="APOBEC/CMP_deaminase_Zn-bd"/>
</dbReference>
<comment type="caution">
    <text evidence="17">The sequence shown here is derived from an EMBL/GenBank/DDBJ whole genome shotgun (WGS) entry which is preliminary data.</text>
</comment>
<feature type="binding site" evidence="14">
    <location>
        <position position="203"/>
    </location>
    <ligand>
        <name>substrate</name>
    </ligand>
</feature>
<dbReference type="NCBIfam" id="TIGR00326">
    <property type="entry name" value="eubact_ribD"/>
    <property type="match status" value="1"/>
</dbReference>
<keyword evidence="11" id="KW-0511">Multifunctional enzyme</keyword>
<comment type="similarity">
    <text evidence="5 12">In the C-terminal section; belongs to the HTP reductase family.</text>
</comment>
<keyword evidence="9 12" id="KW-0521">NADP</keyword>
<feature type="binding site" evidence="14">
    <location>
        <position position="157"/>
    </location>
    <ligand>
        <name>NADP(+)</name>
        <dbReference type="ChEBI" id="CHEBI:58349"/>
    </ligand>
</feature>
<comment type="similarity">
    <text evidence="4 12">In the N-terminal section; belongs to the cytidine and deoxycytidylate deaminase family.</text>
</comment>
<feature type="active site" description="Proton donor" evidence="13">
    <location>
        <position position="55"/>
    </location>
</feature>
<dbReference type="SUPFAM" id="SSF53927">
    <property type="entry name" value="Cytidine deaminase-like"/>
    <property type="match status" value="1"/>
</dbReference>
<dbReference type="GO" id="GO:0008270">
    <property type="term" value="F:zinc ion binding"/>
    <property type="evidence" value="ECO:0007669"/>
    <property type="project" value="InterPro"/>
</dbReference>
<reference evidence="17 18" key="1">
    <citation type="journal article" date="2016" name="Environ. Microbiol.">
        <title>New Methyloceanibacter diversity from North Sea sediments includes methanotroph containing solely the soluble methane monooxygenase.</title>
        <authorList>
            <person name="Vekeman B."/>
            <person name="Kerckhof F.M."/>
            <person name="Cremers G."/>
            <person name="de Vos P."/>
            <person name="Vandamme P."/>
            <person name="Boon N."/>
            <person name="Op den Camp H.J."/>
            <person name="Heylen K."/>
        </authorList>
    </citation>
    <scope>NUCLEOTIDE SEQUENCE [LARGE SCALE GENOMIC DNA]</scope>
    <source>
        <strain evidence="17 18">R-67175</strain>
    </source>
</reference>
<dbReference type="STRING" id="1774969.AUC69_03695"/>
<keyword evidence="8 12" id="KW-0862">Zinc</keyword>
<evidence type="ECO:0000256" key="7">
    <source>
        <dbReference type="ARBA" id="ARBA00022723"/>
    </source>
</evidence>
<evidence type="ECO:0000256" key="8">
    <source>
        <dbReference type="ARBA" id="ARBA00022833"/>
    </source>
</evidence>
<name>A0A1E3VL47_9HYPH</name>
<evidence type="ECO:0000313" key="17">
    <source>
        <dbReference type="EMBL" id="ODR94258.1"/>
    </source>
</evidence>
<dbReference type="GO" id="GO:0008835">
    <property type="term" value="F:diaminohydroxyphosphoribosylaminopyrimidine deaminase activity"/>
    <property type="evidence" value="ECO:0007669"/>
    <property type="project" value="UniProtKB-EC"/>
</dbReference>
<comment type="cofactor">
    <cofactor evidence="12 15">
        <name>Zn(2+)</name>
        <dbReference type="ChEBI" id="CHEBI:29105"/>
    </cofactor>
    <text evidence="12 15">Binds 1 zinc ion.</text>
</comment>
<dbReference type="AlphaFoldDB" id="A0A1E3VL47"/>
<evidence type="ECO:0000256" key="3">
    <source>
        <dbReference type="ARBA" id="ARBA00004910"/>
    </source>
</evidence>
<dbReference type="EC" id="3.5.4.26" evidence="12"/>
<feature type="binding site" evidence="14">
    <location>
        <position position="187"/>
    </location>
    <ligand>
        <name>substrate</name>
    </ligand>
</feature>
<dbReference type="EMBL" id="LPWF01000036">
    <property type="protein sequence ID" value="ODR94258.1"/>
    <property type="molecule type" value="Genomic_DNA"/>
</dbReference>
<dbReference type="PROSITE" id="PS51747">
    <property type="entry name" value="CYT_DCMP_DEAMINASES_2"/>
    <property type="match status" value="1"/>
</dbReference>
<comment type="function">
    <text evidence="1 12">Converts 2,5-diamino-6-(ribosylamino)-4(3h)-pyrimidinone 5'-phosphate into 5-amino-6-(ribosylamino)-2,4(1h,3h)-pyrimidinedione 5'-phosphate.</text>
</comment>
<dbReference type="InterPro" id="IPR024072">
    <property type="entry name" value="DHFR-like_dom_sf"/>
</dbReference>
<dbReference type="InterPro" id="IPR002734">
    <property type="entry name" value="RibDG_C"/>
</dbReference>
<feature type="binding site" evidence="15">
    <location>
        <position position="53"/>
    </location>
    <ligand>
        <name>Zn(2+)</name>
        <dbReference type="ChEBI" id="CHEBI:29105"/>
        <note>catalytic</note>
    </ligand>
</feature>
<evidence type="ECO:0000256" key="11">
    <source>
        <dbReference type="ARBA" id="ARBA00023268"/>
    </source>
</evidence>
<protein>
    <recommendedName>
        <fullName evidence="12">Riboflavin biosynthesis protein RibD</fullName>
    </recommendedName>
    <domain>
        <recommendedName>
            <fullName evidence="12">Diaminohydroxyphosphoribosylaminopyrimidine deaminase</fullName>
            <shortName evidence="12">DRAP deaminase</shortName>
            <ecNumber evidence="12">3.5.4.26</ecNumber>
        </recommendedName>
        <alternativeName>
            <fullName evidence="12">Riboflavin-specific deaminase</fullName>
        </alternativeName>
    </domain>
    <domain>
        <recommendedName>
            <fullName evidence="12">5-amino-6-(5-phosphoribosylamino)uracil reductase</fullName>
            <ecNumber evidence="12">1.1.1.193</ecNumber>
        </recommendedName>
        <alternativeName>
            <fullName evidence="12">HTP reductase</fullName>
        </alternativeName>
    </domain>
</protein>
<feature type="domain" description="CMP/dCMP-type deaminase" evidence="16">
    <location>
        <begin position="3"/>
        <end position="126"/>
    </location>
</feature>
<dbReference type="InterPro" id="IPR004794">
    <property type="entry name" value="Eubact_RibD"/>
</dbReference>
<evidence type="ECO:0000259" key="16">
    <source>
        <dbReference type="PROSITE" id="PS51747"/>
    </source>
</evidence>
<dbReference type="InterPro" id="IPR050765">
    <property type="entry name" value="Riboflavin_Biosynth_HTPR"/>
</dbReference>
<evidence type="ECO:0000256" key="6">
    <source>
        <dbReference type="ARBA" id="ARBA00022619"/>
    </source>
</evidence>
<dbReference type="CDD" id="cd01284">
    <property type="entry name" value="Riboflavin_deaminase-reductase"/>
    <property type="match status" value="1"/>
</dbReference>
<dbReference type="Proteomes" id="UP000094472">
    <property type="component" value="Unassembled WGS sequence"/>
</dbReference>
<evidence type="ECO:0000256" key="9">
    <source>
        <dbReference type="ARBA" id="ARBA00022857"/>
    </source>
</evidence>
<evidence type="ECO:0000256" key="12">
    <source>
        <dbReference type="PIRNR" id="PIRNR006769"/>
    </source>
</evidence>
<keyword evidence="18" id="KW-1185">Reference proteome</keyword>
<evidence type="ECO:0000256" key="2">
    <source>
        <dbReference type="ARBA" id="ARBA00004882"/>
    </source>
</evidence>
<accession>A0A1E3VL47</accession>
<feature type="binding site" evidence="14">
    <location>
        <position position="207"/>
    </location>
    <ligand>
        <name>substrate</name>
    </ligand>
</feature>
<sequence length="376" mass="39905">MRASDEEHMAQALVLARRGLGLTWPNPSVGAIVVAPSGEIVGRGWTAPGGRPHAEAVALERAGIKAQDSTLYVTLEPCAHEGRGIACSDAIVTARPKRVVIGLRDPDPRTAGRGIERLRNAGIEVEEGVLADEAAAVTLGHLMRVTRGRPVVTLKLAVGADGLIPQGHGKPVWITGPDARAHGHLLRARHDAILVGRGTVLADDPTLTCRLPGMSCRSPVRVVLDRRLRTPPDAKLFEDIMVPVWLICAEGESLPTADLLHAQGAEIVPVPIDAHGLIDVQDALETLADRGITRVLVEGGPSVARAFLDADLVDEAVIYEGAEPAGGEGLTPFAGDGLDRLTKSGHFTTIASRSFGPDRMTWWRRMRTCSLVLSAA</sequence>
<dbReference type="UniPathway" id="UPA00275">
    <property type="reaction ID" value="UER00401"/>
</dbReference>
<dbReference type="Gene3D" id="3.40.430.10">
    <property type="entry name" value="Dihydrofolate Reductase, subunit A"/>
    <property type="match status" value="1"/>
</dbReference>
<organism evidence="17 18">
    <name type="scientific">Methyloceanibacter superfactus</name>
    <dbReference type="NCBI Taxonomy" id="1774969"/>
    <lineage>
        <taxon>Bacteria</taxon>
        <taxon>Pseudomonadati</taxon>
        <taxon>Pseudomonadota</taxon>
        <taxon>Alphaproteobacteria</taxon>
        <taxon>Hyphomicrobiales</taxon>
        <taxon>Hyphomicrobiaceae</taxon>
        <taxon>Methyloceanibacter</taxon>
    </lineage>
</organism>
<evidence type="ECO:0000256" key="1">
    <source>
        <dbReference type="ARBA" id="ARBA00002151"/>
    </source>
</evidence>
<keyword evidence="7 12" id="KW-0479">Metal-binding</keyword>
<dbReference type="PANTHER" id="PTHR38011">
    <property type="entry name" value="DIHYDROFOLATE REDUCTASE FAMILY PROTEIN (AFU_ORTHOLOGUE AFUA_8G06820)"/>
    <property type="match status" value="1"/>
</dbReference>
<dbReference type="GO" id="GO:0008703">
    <property type="term" value="F:5-amino-6-(5-phosphoribosylamino)uracil reductase activity"/>
    <property type="evidence" value="ECO:0007669"/>
    <property type="project" value="UniProtKB-EC"/>
</dbReference>
<feature type="binding site" evidence="14">
    <location>
        <position position="298"/>
    </location>
    <ligand>
        <name>substrate</name>
    </ligand>
</feature>
<comment type="pathway">
    <text evidence="3 12">Cofactor biosynthesis; riboflavin biosynthesis; 5-amino-6-(D-ribitylamino)uracil from GTP: step 3/4.</text>
</comment>